<dbReference type="SUPFAM" id="SSF46894">
    <property type="entry name" value="C-terminal effector domain of the bipartite response regulators"/>
    <property type="match status" value="1"/>
</dbReference>
<dbReference type="SMART" id="SM00862">
    <property type="entry name" value="Trans_reg_C"/>
    <property type="match status" value="1"/>
</dbReference>
<evidence type="ECO:0000259" key="8">
    <source>
        <dbReference type="PROSITE" id="PS50110"/>
    </source>
</evidence>
<evidence type="ECO:0000256" key="7">
    <source>
        <dbReference type="PROSITE-ProRule" id="PRU01091"/>
    </source>
</evidence>
<evidence type="ECO:0000256" key="2">
    <source>
        <dbReference type="ARBA" id="ARBA00023012"/>
    </source>
</evidence>
<dbReference type="EMBL" id="SSTJ01000024">
    <property type="protein sequence ID" value="THG34765.1"/>
    <property type="molecule type" value="Genomic_DNA"/>
</dbReference>
<evidence type="ECO:0000313" key="11">
    <source>
        <dbReference type="Proteomes" id="UP000308978"/>
    </source>
</evidence>
<keyword evidence="3" id="KW-0805">Transcription regulation</keyword>
<evidence type="ECO:0000256" key="3">
    <source>
        <dbReference type="ARBA" id="ARBA00023015"/>
    </source>
</evidence>
<dbReference type="InterPro" id="IPR039420">
    <property type="entry name" value="WalR-like"/>
</dbReference>
<dbReference type="Pfam" id="PF00486">
    <property type="entry name" value="Trans_reg_C"/>
    <property type="match status" value="1"/>
</dbReference>
<evidence type="ECO:0000313" key="10">
    <source>
        <dbReference type="EMBL" id="THG34765.1"/>
    </source>
</evidence>
<dbReference type="GO" id="GO:0032993">
    <property type="term" value="C:protein-DNA complex"/>
    <property type="evidence" value="ECO:0007669"/>
    <property type="project" value="TreeGrafter"/>
</dbReference>
<dbReference type="Proteomes" id="UP000308978">
    <property type="component" value="Unassembled WGS sequence"/>
</dbReference>
<evidence type="ECO:0000256" key="4">
    <source>
        <dbReference type="ARBA" id="ARBA00023125"/>
    </source>
</evidence>
<name>A0A4S4FXP1_9ACTN</name>
<dbReference type="Gene3D" id="3.40.50.2300">
    <property type="match status" value="1"/>
</dbReference>
<dbReference type="PROSITE" id="PS51755">
    <property type="entry name" value="OMPR_PHOB"/>
    <property type="match status" value="1"/>
</dbReference>
<dbReference type="GO" id="GO:0006355">
    <property type="term" value="P:regulation of DNA-templated transcription"/>
    <property type="evidence" value="ECO:0007669"/>
    <property type="project" value="InterPro"/>
</dbReference>
<dbReference type="GO" id="GO:0005829">
    <property type="term" value="C:cytosol"/>
    <property type="evidence" value="ECO:0007669"/>
    <property type="project" value="TreeGrafter"/>
</dbReference>
<keyword evidence="4 7" id="KW-0238">DNA-binding</keyword>
<feature type="domain" description="OmpR/PhoB-type" evidence="9">
    <location>
        <begin position="128"/>
        <end position="226"/>
    </location>
</feature>
<dbReference type="GO" id="GO:0000976">
    <property type="term" value="F:transcription cis-regulatory region binding"/>
    <property type="evidence" value="ECO:0007669"/>
    <property type="project" value="TreeGrafter"/>
</dbReference>
<reference evidence="10 11" key="1">
    <citation type="submission" date="2019-04" db="EMBL/GenBank/DDBJ databases">
        <title>Microbes associate with the intestines of laboratory mice.</title>
        <authorList>
            <person name="Navarre W."/>
            <person name="Wong E."/>
            <person name="Huang K.C."/>
            <person name="Tropini C."/>
            <person name="Ng K."/>
            <person name="Yu B."/>
        </authorList>
    </citation>
    <scope>NUCLEOTIDE SEQUENCE [LARGE SCALE GENOMIC DNA]</scope>
    <source>
        <strain evidence="10 11">NM80_B27</strain>
    </source>
</reference>
<dbReference type="Pfam" id="PF00072">
    <property type="entry name" value="Response_reg"/>
    <property type="match status" value="1"/>
</dbReference>
<dbReference type="InterPro" id="IPR011006">
    <property type="entry name" value="CheY-like_superfamily"/>
</dbReference>
<evidence type="ECO:0000256" key="6">
    <source>
        <dbReference type="PROSITE-ProRule" id="PRU00169"/>
    </source>
</evidence>
<dbReference type="SUPFAM" id="SSF52172">
    <property type="entry name" value="CheY-like"/>
    <property type="match status" value="1"/>
</dbReference>
<protein>
    <submittedName>
        <fullName evidence="10">Response regulator transcription factor</fullName>
    </submittedName>
</protein>
<dbReference type="PANTHER" id="PTHR48111:SF1">
    <property type="entry name" value="TWO-COMPONENT RESPONSE REGULATOR ORR33"/>
    <property type="match status" value="1"/>
</dbReference>
<dbReference type="CDD" id="cd00383">
    <property type="entry name" value="trans_reg_C"/>
    <property type="match status" value="1"/>
</dbReference>
<dbReference type="AlphaFoldDB" id="A0A4S4FXP1"/>
<dbReference type="InterPro" id="IPR036388">
    <property type="entry name" value="WH-like_DNA-bd_sf"/>
</dbReference>
<dbReference type="InterPro" id="IPR001867">
    <property type="entry name" value="OmpR/PhoB-type_DNA-bd"/>
</dbReference>
<keyword evidence="5" id="KW-0804">Transcription</keyword>
<dbReference type="PANTHER" id="PTHR48111">
    <property type="entry name" value="REGULATOR OF RPOS"/>
    <property type="match status" value="1"/>
</dbReference>
<dbReference type="RefSeq" id="WP_136436076.1">
    <property type="nucleotide sequence ID" value="NZ_SSTJ01000024.1"/>
</dbReference>
<keyword evidence="2" id="KW-0902">Two-component regulatory system</keyword>
<dbReference type="Gene3D" id="6.10.250.690">
    <property type="match status" value="1"/>
</dbReference>
<gene>
    <name evidence="10" type="ORF">E5986_11365</name>
</gene>
<dbReference type="Gene3D" id="1.10.10.10">
    <property type="entry name" value="Winged helix-like DNA-binding domain superfamily/Winged helix DNA-binding domain"/>
    <property type="match status" value="1"/>
</dbReference>
<accession>A0A4S4FXP1</accession>
<evidence type="ECO:0000256" key="5">
    <source>
        <dbReference type="ARBA" id="ARBA00023163"/>
    </source>
</evidence>
<feature type="domain" description="Response regulatory" evidence="8">
    <location>
        <begin position="3"/>
        <end position="116"/>
    </location>
</feature>
<feature type="modified residue" description="4-aspartylphosphate" evidence="6">
    <location>
        <position position="52"/>
    </location>
</feature>
<comment type="caution">
    <text evidence="10">The sequence shown here is derived from an EMBL/GenBank/DDBJ whole genome shotgun (WGS) entry which is preliminary data.</text>
</comment>
<organism evidence="10 11">
    <name type="scientific">Adlercreutzia caecimuris</name>
    <dbReference type="NCBI Taxonomy" id="671266"/>
    <lineage>
        <taxon>Bacteria</taxon>
        <taxon>Bacillati</taxon>
        <taxon>Actinomycetota</taxon>
        <taxon>Coriobacteriia</taxon>
        <taxon>Eggerthellales</taxon>
        <taxon>Eggerthellaceae</taxon>
        <taxon>Adlercreutzia</taxon>
    </lineage>
</organism>
<evidence type="ECO:0000259" key="9">
    <source>
        <dbReference type="PROSITE" id="PS51755"/>
    </source>
</evidence>
<dbReference type="InterPro" id="IPR001789">
    <property type="entry name" value="Sig_transdc_resp-reg_receiver"/>
</dbReference>
<keyword evidence="1 6" id="KW-0597">Phosphoprotein</keyword>
<dbReference type="GO" id="GO:0000156">
    <property type="term" value="F:phosphorelay response regulator activity"/>
    <property type="evidence" value="ECO:0007669"/>
    <property type="project" value="TreeGrafter"/>
</dbReference>
<sequence length="228" mass="24886">MTRVLYAEDEAELRSAVTALFEKFGFEVDAFASCDELLAEFVVSACDLVVLDIAMPGTNGLGALRRIREVSQVPVIMLTAMDSPQDEVLGLMDGSDDYLTKPFSPSVLIARAKALLRRAEVARGANCQGDIAYGNIVLSDKGRRVRVGGADLSVTPTEAALLAFLLRRAEKSVAKEELLREIWGYREVVETRATEIAARRLRNKLIDAGSNVAIQTIWGYGYKATLVS</sequence>
<feature type="DNA-binding region" description="OmpR/PhoB-type" evidence="7">
    <location>
        <begin position="128"/>
        <end position="226"/>
    </location>
</feature>
<evidence type="ECO:0000256" key="1">
    <source>
        <dbReference type="ARBA" id="ARBA00022553"/>
    </source>
</evidence>
<dbReference type="InterPro" id="IPR016032">
    <property type="entry name" value="Sig_transdc_resp-reg_C-effctor"/>
</dbReference>
<dbReference type="PROSITE" id="PS50110">
    <property type="entry name" value="RESPONSE_REGULATORY"/>
    <property type="match status" value="1"/>
</dbReference>
<dbReference type="SMART" id="SM00448">
    <property type="entry name" value="REC"/>
    <property type="match status" value="1"/>
</dbReference>
<proteinExistence type="predicted"/>